<reference evidence="1" key="1">
    <citation type="submission" date="2020-06" db="EMBL/GenBank/DDBJ databases">
        <authorList>
            <person name="Li T."/>
            <person name="Hu X."/>
            <person name="Zhang T."/>
            <person name="Song X."/>
            <person name="Zhang H."/>
            <person name="Dai N."/>
            <person name="Sheng W."/>
            <person name="Hou X."/>
            <person name="Wei L."/>
        </authorList>
    </citation>
    <scope>NUCLEOTIDE SEQUENCE</scope>
    <source>
        <strain evidence="1">KEN1</strain>
        <tissue evidence="1">Leaf</tissue>
    </source>
</reference>
<proteinExistence type="predicted"/>
<dbReference type="CDD" id="cd09272">
    <property type="entry name" value="RNase_HI_RT_Ty1"/>
    <property type="match status" value="1"/>
</dbReference>
<dbReference type="PANTHER" id="PTHR11439:SF465">
    <property type="entry name" value="REVERSE TRANSCRIPTASE TY1_COPIA-TYPE DOMAIN-CONTAINING PROTEIN"/>
    <property type="match status" value="1"/>
</dbReference>
<name>A0AAW2WRG7_9LAMI</name>
<dbReference type="SUPFAM" id="SSF56672">
    <property type="entry name" value="DNA/RNA polymerases"/>
    <property type="match status" value="1"/>
</dbReference>
<evidence type="ECO:0000313" key="1">
    <source>
        <dbReference type="EMBL" id="KAL0444634.1"/>
    </source>
</evidence>
<dbReference type="PANTHER" id="PTHR11439">
    <property type="entry name" value="GAG-POL-RELATED RETROTRANSPOSON"/>
    <property type="match status" value="1"/>
</dbReference>
<dbReference type="InterPro" id="IPR043502">
    <property type="entry name" value="DNA/RNA_pol_sf"/>
</dbReference>
<gene>
    <name evidence="1" type="ORF">Slati_2186100</name>
</gene>
<dbReference type="AlphaFoldDB" id="A0AAW2WRG7"/>
<protein>
    <submittedName>
        <fullName evidence="1">Retrovirus-related Pol polyprotein from transposon RE1</fullName>
    </submittedName>
</protein>
<organism evidence="1">
    <name type="scientific">Sesamum latifolium</name>
    <dbReference type="NCBI Taxonomy" id="2727402"/>
    <lineage>
        <taxon>Eukaryota</taxon>
        <taxon>Viridiplantae</taxon>
        <taxon>Streptophyta</taxon>
        <taxon>Embryophyta</taxon>
        <taxon>Tracheophyta</taxon>
        <taxon>Spermatophyta</taxon>
        <taxon>Magnoliopsida</taxon>
        <taxon>eudicotyledons</taxon>
        <taxon>Gunneridae</taxon>
        <taxon>Pentapetalae</taxon>
        <taxon>asterids</taxon>
        <taxon>lamiids</taxon>
        <taxon>Lamiales</taxon>
        <taxon>Pedaliaceae</taxon>
        <taxon>Sesamum</taxon>
    </lineage>
</organism>
<accession>A0AAW2WRG7</accession>
<dbReference type="EMBL" id="JACGWN010000007">
    <property type="protein sequence ID" value="KAL0444634.1"/>
    <property type="molecule type" value="Genomic_DNA"/>
</dbReference>
<sequence length="270" mass="30740">MSVTQRKYINDIITGTRMIDAHPVLAPLPQGVKFSSERGSPLSDPKKYRRLIGRLLYLGFTRPDFSFAVQQLSQFLQHPTIQYWAAALHVVRYLNGSSATSLLFPFSNNFQLAVYTDADWGTCFDTRRSVTDFCVFLGSSLFSWKTKKKNIVSRSSNKAKYRAMAASVCELQWISFLLKDFEISVSTPIPFWCDNQAALHITANPVFHEHTKHLDIDCYVVRFKYKEGFILPSFLSCKLQIVDIFTKFLPSATFLNFLSKLGLLRPPGPA</sequence>
<reference evidence="1" key="2">
    <citation type="journal article" date="2024" name="Plant">
        <title>Genomic evolution and insights into agronomic trait innovations of Sesamum species.</title>
        <authorList>
            <person name="Miao H."/>
            <person name="Wang L."/>
            <person name="Qu L."/>
            <person name="Liu H."/>
            <person name="Sun Y."/>
            <person name="Le M."/>
            <person name="Wang Q."/>
            <person name="Wei S."/>
            <person name="Zheng Y."/>
            <person name="Lin W."/>
            <person name="Duan Y."/>
            <person name="Cao H."/>
            <person name="Xiong S."/>
            <person name="Wang X."/>
            <person name="Wei L."/>
            <person name="Li C."/>
            <person name="Ma Q."/>
            <person name="Ju M."/>
            <person name="Zhao R."/>
            <person name="Li G."/>
            <person name="Mu C."/>
            <person name="Tian Q."/>
            <person name="Mei H."/>
            <person name="Zhang T."/>
            <person name="Gao T."/>
            <person name="Zhang H."/>
        </authorList>
    </citation>
    <scope>NUCLEOTIDE SEQUENCE</scope>
    <source>
        <strain evidence="1">KEN1</strain>
    </source>
</reference>
<comment type="caution">
    <text evidence="1">The sequence shown here is derived from an EMBL/GenBank/DDBJ whole genome shotgun (WGS) entry which is preliminary data.</text>
</comment>